<reference evidence="15 16" key="1">
    <citation type="submission" date="2019-04" db="EMBL/GenBank/DDBJ databases">
        <authorList>
            <person name="Grouzdev D.S."/>
            <person name="Nazina T.N."/>
        </authorList>
    </citation>
    <scope>NUCLEOTIDE SEQUENCE [LARGE SCALE GENOMIC DNA]</scope>
    <source>
        <strain evidence="15 16">SHC 3-19</strain>
    </source>
</reference>
<dbReference type="GO" id="GO:0050380">
    <property type="term" value="F:undecaprenyl-diphosphatase activity"/>
    <property type="evidence" value="ECO:0007669"/>
    <property type="project" value="UniProtKB-UniRule"/>
</dbReference>
<dbReference type="STRING" id="1123377.GCA_000423885_02725"/>
<evidence type="ECO:0000256" key="4">
    <source>
        <dbReference type="ARBA" id="ARBA00021581"/>
    </source>
</evidence>
<dbReference type="Pfam" id="PF02673">
    <property type="entry name" value="BacA"/>
    <property type="match status" value="1"/>
</dbReference>
<keyword evidence="14" id="KW-0573">Peptidoglycan synthesis</keyword>
<keyword evidence="5 14" id="KW-1003">Cell membrane</keyword>
<evidence type="ECO:0000313" key="15">
    <source>
        <dbReference type="EMBL" id="TLX22587.1"/>
    </source>
</evidence>
<feature type="transmembrane region" description="Helical" evidence="14">
    <location>
        <begin position="215"/>
        <end position="234"/>
    </location>
</feature>
<evidence type="ECO:0000256" key="12">
    <source>
        <dbReference type="ARBA" id="ARBA00032932"/>
    </source>
</evidence>
<comment type="similarity">
    <text evidence="2 14">Belongs to the UppP family.</text>
</comment>
<evidence type="ECO:0000256" key="2">
    <source>
        <dbReference type="ARBA" id="ARBA00010621"/>
    </source>
</evidence>
<evidence type="ECO:0000256" key="6">
    <source>
        <dbReference type="ARBA" id="ARBA00022692"/>
    </source>
</evidence>
<keyword evidence="7 14" id="KW-0378">Hydrolase</keyword>
<name>A0A5R9PHP4_9GAMM</name>
<dbReference type="AlphaFoldDB" id="A0A5R9PHP4"/>
<sequence>MYELLAALLLGIIEGITEFLPISSTGHLLIAQHWLGPRSDLFNIAIQAGAILAVVLIYWKRLWGMLVAFAGRDAPAEFDPLGVSTTPAQSRDYAFKLAGAFLVTAILGLALKKADRIGALFGQQWTPFHLPATVQPIAWALIIGALWMLLAEQWAARRAARDGERTAIAWRTALLVGVAQVLAGVFPGTSRSAATIFVALLAGTTSRAAATEFAFLVGIPTMFAATGYELLSLWSDGGFANVDWNALGVAFVASAVTAFVAVKWLLRYIQGHRFTAFAIYRIVLGVALLLWLPAGQ</sequence>
<evidence type="ECO:0000313" key="16">
    <source>
        <dbReference type="Proteomes" id="UP000308508"/>
    </source>
</evidence>
<dbReference type="EMBL" id="SROY01000001">
    <property type="protein sequence ID" value="TLX22587.1"/>
    <property type="molecule type" value="Genomic_DNA"/>
</dbReference>
<protein>
    <recommendedName>
        <fullName evidence="4 14">Undecaprenyl-diphosphatase</fullName>
        <ecNumber evidence="3 14">3.6.1.27</ecNumber>
    </recommendedName>
    <alternativeName>
        <fullName evidence="12 14">Bacitracin resistance protein</fullName>
    </alternativeName>
    <alternativeName>
        <fullName evidence="11 14">Undecaprenyl pyrophosphate phosphatase</fullName>
    </alternativeName>
</protein>
<dbReference type="RefSeq" id="WP_138346629.1">
    <property type="nucleotide sequence ID" value="NZ_SROY01000001.1"/>
</dbReference>
<evidence type="ECO:0000256" key="13">
    <source>
        <dbReference type="ARBA" id="ARBA00047594"/>
    </source>
</evidence>
<feature type="transmembrane region" description="Helical" evidence="14">
    <location>
        <begin position="278"/>
        <end position="294"/>
    </location>
</feature>
<gene>
    <name evidence="14" type="primary">uppP</name>
    <name evidence="15" type="ORF">E5S66_00710</name>
</gene>
<evidence type="ECO:0000256" key="1">
    <source>
        <dbReference type="ARBA" id="ARBA00004651"/>
    </source>
</evidence>
<keyword evidence="8 14" id="KW-1133">Transmembrane helix</keyword>
<proteinExistence type="inferred from homology"/>
<accession>A0A5R9PHP4</accession>
<keyword evidence="6 14" id="KW-0812">Transmembrane</keyword>
<keyword evidence="16" id="KW-1185">Reference proteome</keyword>
<feature type="transmembrane region" description="Helical" evidence="14">
    <location>
        <begin position="192"/>
        <end position="210"/>
    </location>
</feature>
<dbReference type="GO" id="GO:0005886">
    <property type="term" value="C:plasma membrane"/>
    <property type="evidence" value="ECO:0007669"/>
    <property type="project" value="UniProtKB-SubCell"/>
</dbReference>
<comment type="catalytic activity">
    <reaction evidence="13 14">
        <text>di-trans,octa-cis-undecaprenyl diphosphate + H2O = di-trans,octa-cis-undecaprenyl phosphate + phosphate + H(+)</text>
        <dbReference type="Rhea" id="RHEA:28094"/>
        <dbReference type="ChEBI" id="CHEBI:15377"/>
        <dbReference type="ChEBI" id="CHEBI:15378"/>
        <dbReference type="ChEBI" id="CHEBI:43474"/>
        <dbReference type="ChEBI" id="CHEBI:58405"/>
        <dbReference type="ChEBI" id="CHEBI:60392"/>
        <dbReference type="EC" id="3.6.1.27"/>
    </reaction>
</comment>
<dbReference type="GO" id="GO:0046677">
    <property type="term" value="P:response to antibiotic"/>
    <property type="evidence" value="ECO:0007669"/>
    <property type="project" value="UniProtKB-UniRule"/>
</dbReference>
<evidence type="ECO:0000256" key="9">
    <source>
        <dbReference type="ARBA" id="ARBA00023136"/>
    </source>
</evidence>
<feature type="transmembrane region" description="Helical" evidence="14">
    <location>
        <begin position="41"/>
        <end position="59"/>
    </location>
</feature>
<comment type="subcellular location">
    <subcellularLocation>
        <location evidence="1 14">Cell membrane</location>
        <topology evidence="1 14">Multi-pass membrane protein</topology>
    </subcellularLocation>
</comment>
<evidence type="ECO:0000256" key="8">
    <source>
        <dbReference type="ARBA" id="ARBA00022989"/>
    </source>
</evidence>
<dbReference type="HAMAP" id="MF_01006">
    <property type="entry name" value="Undec_diphosphatase"/>
    <property type="match status" value="1"/>
</dbReference>
<feature type="transmembrane region" description="Helical" evidence="14">
    <location>
        <begin position="93"/>
        <end position="111"/>
    </location>
</feature>
<dbReference type="Proteomes" id="UP000308508">
    <property type="component" value="Unassembled WGS sequence"/>
</dbReference>
<feature type="transmembrane region" description="Helical" evidence="14">
    <location>
        <begin position="168"/>
        <end position="186"/>
    </location>
</feature>
<evidence type="ECO:0000256" key="3">
    <source>
        <dbReference type="ARBA" id="ARBA00012374"/>
    </source>
</evidence>
<dbReference type="GO" id="GO:0071555">
    <property type="term" value="P:cell wall organization"/>
    <property type="evidence" value="ECO:0007669"/>
    <property type="project" value="UniProtKB-KW"/>
</dbReference>
<evidence type="ECO:0000256" key="11">
    <source>
        <dbReference type="ARBA" id="ARBA00032707"/>
    </source>
</evidence>
<dbReference type="EC" id="3.6.1.27" evidence="3 14"/>
<dbReference type="GO" id="GO:0009252">
    <property type="term" value="P:peptidoglycan biosynthetic process"/>
    <property type="evidence" value="ECO:0007669"/>
    <property type="project" value="UniProtKB-KW"/>
</dbReference>
<comment type="miscellaneous">
    <text evidence="14">Bacitracin is thought to be involved in the inhibition of peptidoglycan synthesis by sequestering undecaprenyl diphosphate, thereby reducing the pool of lipid carrier available.</text>
</comment>
<keyword evidence="9 14" id="KW-0472">Membrane</keyword>
<keyword evidence="14" id="KW-0133">Cell shape</keyword>
<comment type="function">
    <text evidence="14">Catalyzes the dephosphorylation of undecaprenyl diphosphate (UPP). Confers resistance to bacitracin.</text>
</comment>
<evidence type="ECO:0000256" key="14">
    <source>
        <dbReference type="HAMAP-Rule" id="MF_01006"/>
    </source>
</evidence>
<dbReference type="NCBIfam" id="NF001390">
    <property type="entry name" value="PRK00281.1-4"/>
    <property type="match status" value="1"/>
</dbReference>
<dbReference type="PANTHER" id="PTHR30622:SF3">
    <property type="entry name" value="UNDECAPRENYL-DIPHOSPHATASE"/>
    <property type="match status" value="1"/>
</dbReference>
<dbReference type="GO" id="GO:0008360">
    <property type="term" value="P:regulation of cell shape"/>
    <property type="evidence" value="ECO:0007669"/>
    <property type="project" value="UniProtKB-KW"/>
</dbReference>
<keyword evidence="14" id="KW-0961">Cell wall biogenesis/degradation</keyword>
<keyword evidence="10 14" id="KW-0046">Antibiotic resistance</keyword>
<evidence type="ECO:0000256" key="10">
    <source>
        <dbReference type="ARBA" id="ARBA00023251"/>
    </source>
</evidence>
<dbReference type="InterPro" id="IPR003824">
    <property type="entry name" value="UppP"/>
</dbReference>
<dbReference type="PANTHER" id="PTHR30622">
    <property type="entry name" value="UNDECAPRENYL-DIPHOSPHATASE"/>
    <property type="match status" value="1"/>
</dbReference>
<evidence type="ECO:0000256" key="5">
    <source>
        <dbReference type="ARBA" id="ARBA00022475"/>
    </source>
</evidence>
<comment type="caution">
    <text evidence="15">The sequence shown here is derived from an EMBL/GenBank/DDBJ whole genome shotgun (WGS) entry which is preliminary data.</text>
</comment>
<organism evidence="15 16">
    <name type="scientific">Thermomonas fusca</name>
    <dbReference type="NCBI Taxonomy" id="215690"/>
    <lineage>
        <taxon>Bacteria</taxon>
        <taxon>Pseudomonadati</taxon>
        <taxon>Pseudomonadota</taxon>
        <taxon>Gammaproteobacteria</taxon>
        <taxon>Lysobacterales</taxon>
        <taxon>Lysobacteraceae</taxon>
        <taxon>Thermomonas</taxon>
    </lineage>
</organism>
<evidence type="ECO:0000256" key="7">
    <source>
        <dbReference type="ARBA" id="ARBA00022801"/>
    </source>
</evidence>
<feature type="transmembrane region" description="Helical" evidence="14">
    <location>
        <begin position="246"/>
        <end position="266"/>
    </location>
</feature>